<dbReference type="InterPro" id="IPR009739">
    <property type="entry name" value="LprI-like_N"/>
</dbReference>
<dbReference type="GO" id="GO:0005576">
    <property type="term" value="C:extracellular region"/>
    <property type="evidence" value="ECO:0007669"/>
    <property type="project" value="TreeGrafter"/>
</dbReference>
<dbReference type="Pfam" id="PF07007">
    <property type="entry name" value="LprI"/>
    <property type="match status" value="1"/>
</dbReference>
<dbReference type="EMBL" id="MTHB01000054">
    <property type="protein sequence ID" value="OXC78739.1"/>
    <property type="molecule type" value="Genomic_DNA"/>
</dbReference>
<dbReference type="OrthoDB" id="8592519at2"/>
<dbReference type="Proteomes" id="UP000214720">
    <property type="component" value="Unassembled WGS sequence"/>
</dbReference>
<evidence type="ECO:0000313" key="3">
    <source>
        <dbReference type="Proteomes" id="UP000214720"/>
    </source>
</evidence>
<dbReference type="PANTHER" id="PTHR37549">
    <property type="entry name" value="LIPOPROTEIN LPRI"/>
    <property type="match status" value="1"/>
</dbReference>
<dbReference type="AlphaFoldDB" id="A0A226X6G7"/>
<name>A0A226X6G7_CABSO</name>
<sequence>MADSTNASSVSDQKLNIGERKVHVQETDRGFVRHRFTCAVENITGVWKATDEDTLMTIEYADNQVKLLLNDTFIPVTLGDVDPENGTVNFKGTIAATGKPAVWTVRQVWNQDKTSFTLMMTMHDGTQEAFGFVRKISTDDLNRIANLEVPATRGTSVAAVGAQAAAPAPTAATPEIVPATDATAQTADPIKVSAPADAVTASMPIEVPQVVAVNTPAPAALDAQTTAASPSAAPAQAPLAGFAPSFDCSKVSSGPERLICSSQELSQLDVELGQAYKSLMEDTPDAEKAGTKKDQVEWRKKDRDACSTADCVAKAYQDRIAELNTEDMHQRKPAEFK</sequence>
<evidence type="ECO:0000313" key="2">
    <source>
        <dbReference type="EMBL" id="OXC78739.1"/>
    </source>
</evidence>
<reference evidence="3" key="1">
    <citation type="submission" date="2017-01" db="EMBL/GenBank/DDBJ databases">
        <title>Genome Analysis of Deinococcus marmoris KOPRI26562.</title>
        <authorList>
            <person name="Kim J.H."/>
            <person name="Oh H.-M."/>
        </authorList>
    </citation>
    <scope>NUCLEOTIDE SEQUENCE [LARGE SCALE GENOMIC DNA]</scope>
    <source>
        <strain evidence="3">PAMC 26633</strain>
    </source>
</reference>
<proteinExistence type="predicted"/>
<feature type="domain" description="Lysozyme inhibitor LprI-like N-terminal" evidence="1">
    <location>
        <begin position="248"/>
        <end position="323"/>
    </location>
</feature>
<accession>A0A226X6G7</accession>
<dbReference type="InterPro" id="IPR052755">
    <property type="entry name" value="Lysozyme_Inhibitor_LprI"/>
</dbReference>
<protein>
    <recommendedName>
        <fullName evidence="1">Lysozyme inhibitor LprI-like N-terminal domain-containing protein</fullName>
    </recommendedName>
</protein>
<gene>
    <name evidence="2" type="ORF">BSU04_10275</name>
</gene>
<evidence type="ECO:0000259" key="1">
    <source>
        <dbReference type="Pfam" id="PF07007"/>
    </source>
</evidence>
<organism evidence="2 3">
    <name type="scientific">Caballeronia sordidicola</name>
    <name type="common">Burkholderia sordidicola</name>
    <dbReference type="NCBI Taxonomy" id="196367"/>
    <lineage>
        <taxon>Bacteria</taxon>
        <taxon>Pseudomonadati</taxon>
        <taxon>Pseudomonadota</taxon>
        <taxon>Betaproteobacteria</taxon>
        <taxon>Burkholderiales</taxon>
        <taxon>Burkholderiaceae</taxon>
        <taxon>Caballeronia</taxon>
    </lineage>
</organism>
<dbReference type="PANTHER" id="PTHR37549:SF1">
    <property type="entry name" value="LIPOPROTEIN LPRI"/>
    <property type="match status" value="1"/>
</dbReference>
<comment type="caution">
    <text evidence="2">The sequence shown here is derived from an EMBL/GenBank/DDBJ whole genome shotgun (WGS) entry which is preliminary data.</text>
</comment>